<dbReference type="Proteomes" id="UP000001292">
    <property type="component" value="Unassembled WGS sequence"/>
</dbReference>
<feature type="signal peptide" evidence="1">
    <location>
        <begin position="1"/>
        <end position="18"/>
    </location>
</feature>
<feature type="chain" id="PRO_5002806435" evidence="1">
    <location>
        <begin position="19"/>
        <end position="210"/>
    </location>
</feature>
<gene>
    <name evidence="2" type="primary">Dsec\GM18082</name>
    <name evidence="2" type="ORF">Dsec_GM18082</name>
</gene>
<organism evidence="3">
    <name type="scientific">Drosophila sechellia</name>
    <name type="common">Fruit fly</name>
    <dbReference type="NCBI Taxonomy" id="7238"/>
    <lineage>
        <taxon>Eukaryota</taxon>
        <taxon>Metazoa</taxon>
        <taxon>Ecdysozoa</taxon>
        <taxon>Arthropoda</taxon>
        <taxon>Hexapoda</taxon>
        <taxon>Insecta</taxon>
        <taxon>Pterygota</taxon>
        <taxon>Neoptera</taxon>
        <taxon>Endopterygota</taxon>
        <taxon>Diptera</taxon>
        <taxon>Brachycera</taxon>
        <taxon>Muscomorpha</taxon>
        <taxon>Ephydroidea</taxon>
        <taxon>Drosophilidae</taxon>
        <taxon>Drosophila</taxon>
        <taxon>Sophophora</taxon>
    </lineage>
</organism>
<sequence>MEILFGLSGVVLVVPALGRKNPKFQVDSNLEVGGLEDQNLSLVAVVFLEVGRKESKIQENSNLERRVSREDLEFPMDSRLLVLLILEVELKMAVRVILEIGGKESKKKVGLSLGVRVEREVEQEEFDSWVAGTVKSEIQSEVVRIIHFLLDILVLPIGSTARELAGRSPPEARGREIAETSQLPADDSVAMELCNNDNEYDDDKCQVKLR</sequence>
<dbReference type="HOGENOM" id="CLU_1311300_0_0_1"/>
<proteinExistence type="predicted"/>
<keyword evidence="3" id="KW-1185">Reference proteome</keyword>
<name>B4I3A9_DROSE</name>
<evidence type="ECO:0000313" key="2">
    <source>
        <dbReference type="EMBL" id="EDW54254.1"/>
    </source>
</evidence>
<dbReference type="EMBL" id="CH480820">
    <property type="protein sequence ID" value="EDW54254.1"/>
    <property type="molecule type" value="Genomic_DNA"/>
</dbReference>
<accession>B4I3A9</accession>
<evidence type="ECO:0000313" key="3">
    <source>
        <dbReference type="Proteomes" id="UP000001292"/>
    </source>
</evidence>
<evidence type="ECO:0000256" key="1">
    <source>
        <dbReference type="SAM" id="SignalP"/>
    </source>
</evidence>
<dbReference type="AlphaFoldDB" id="B4I3A9"/>
<protein>
    <submittedName>
        <fullName evidence="2">GM18082</fullName>
    </submittedName>
</protein>
<reference evidence="2 3" key="1">
    <citation type="journal article" date="2007" name="Nature">
        <title>Evolution of genes and genomes on the Drosophila phylogeny.</title>
        <authorList>
            <consortium name="Drosophila 12 Genomes Consortium"/>
            <person name="Clark A.G."/>
            <person name="Eisen M.B."/>
            <person name="Smith D.R."/>
            <person name="Bergman C.M."/>
            <person name="Oliver B."/>
            <person name="Markow T.A."/>
            <person name="Kaufman T.C."/>
            <person name="Kellis M."/>
            <person name="Gelbart W."/>
            <person name="Iyer V.N."/>
            <person name="Pollard D.A."/>
            <person name="Sackton T.B."/>
            <person name="Larracuente A.M."/>
            <person name="Singh N.D."/>
            <person name="Abad J.P."/>
            <person name="Abt D.N."/>
            <person name="Adryan B."/>
            <person name="Aguade M."/>
            <person name="Akashi H."/>
            <person name="Anderson W.W."/>
            <person name="Aquadro C.F."/>
            <person name="Ardell D.H."/>
            <person name="Arguello R."/>
            <person name="Artieri C.G."/>
            <person name="Barbash D.A."/>
            <person name="Barker D."/>
            <person name="Barsanti P."/>
            <person name="Batterham P."/>
            <person name="Batzoglou S."/>
            <person name="Begun D."/>
            <person name="Bhutkar A."/>
            <person name="Blanco E."/>
            <person name="Bosak S.A."/>
            <person name="Bradley R.K."/>
            <person name="Brand A.D."/>
            <person name="Brent M.R."/>
            <person name="Brooks A.N."/>
            <person name="Brown R.H."/>
            <person name="Butlin R.K."/>
            <person name="Caggese C."/>
            <person name="Calvi B.R."/>
            <person name="Bernardo de Carvalho A."/>
            <person name="Caspi A."/>
            <person name="Castrezana S."/>
            <person name="Celniker S.E."/>
            <person name="Chang J.L."/>
            <person name="Chapple C."/>
            <person name="Chatterji S."/>
            <person name="Chinwalla A."/>
            <person name="Civetta A."/>
            <person name="Clifton S.W."/>
            <person name="Comeron J.M."/>
            <person name="Costello J.C."/>
            <person name="Coyne J.A."/>
            <person name="Daub J."/>
            <person name="David R.G."/>
            <person name="Delcher A.L."/>
            <person name="Delehaunty K."/>
            <person name="Do C.B."/>
            <person name="Ebling H."/>
            <person name="Edwards K."/>
            <person name="Eickbush T."/>
            <person name="Evans J.D."/>
            <person name="Filipski A."/>
            <person name="Findeiss S."/>
            <person name="Freyhult E."/>
            <person name="Fulton L."/>
            <person name="Fulton R."/>
            <person name="Garcia A.C."/>
            <person name="Gardiner A."/>
            <person name="Garfield D.A."/>
            <person name="Garvin B.E."/>
            <person name="Gibson G."/>
            <person name="Gilbert D."/>
            <person name="Gnerre S."/>
            <person name="Godfrey J."/>
            <person name="Good R."/>
            <person name="Gotea V."/>
            <person name="Gravely B."/>
            <person name="Greenberg A.J."/>
            <person name="Griffiths-Jones S."/>
            <person name="Gross S."/>
            <person name="Guigo R."/>
            <person name="Gustafson E.A."/>
            <person name="Haerty W."/>
            <person name="Hahn M.W."/>
            <person name="Halligan D.L."/>
            <person name="Halpern A.L."/>
            <person name="Halter G.M."/>
            <person name="Han M.V."/>
            <person name="Heger A."/>
            <person name="Hillier L."/>
            <person name="Hinrichs A.S."/>
            <person name="Holmes I."/>
            <person name="Hoskins R.A."/>
            <person name="Hubisz M.J."/>
            <person name="Hultmark D."/>
            <person name="Huntley M.A."/>
            <person name="Jaffe D.B."/>
            <person name="Jagadeeshan S."/>
            <person name="Jeck W.R."/>
            <person name="Johnson J."/>
            <person name="Jones C.D."/>
            <person name="Jordan W.C."/>
            <person name="Karpen G.H."/>
            <person name="Kataoka E."/>
            <person name="Keightley P.D."/>
            <person name="Kheradpour P."/>
            <person name="Kirkness E.F."/>
            <person name="Koerich L.B."/>
            <person name="Kristiansen K."/>
            <person name="Kudrna D."/>
            <person name="Kulathinal R.J."/>
            <person name="Kumar S."/>
            <person name="Kwok R."/>
            <person name="Lander E."/>
            <person name="Langley C.H."/>
            <person name="Lapoint R."/>
            <person name="Lazzaro B.P."/>
            <person name="Lee S.J."/>
            <person name="Levesque L."/>
            <person name="Li R."/>
            <person name="Lin C.F."/>
            <person name="Lin M.F."/>
            <person name="Lindblad-Toh K."/>
            <person name="Llopart A."/>
            <person name="Long M."/>
            <person name="Low L."/>
            <person name="Lozovsky E."/>
            <person name="Lu J."/>
            <person name="Luo M."/>
            <person name="Machado C.A."/>
            <person name="Makalowski W."/>
            <person name="Marzo M."/>
            <person name="Matsuda M."/>
            <person name="Matzkin L."/>
            <person name="McAllister B."/>
            <person name="McBride C.S."/>
            <person name="McKernan B."/>
            <person name="McKernan K."/>
            <person name="Mendez-Lago M."/>
            <person name="Minx P."/>
            <person name="Mollenhauer M.U."/>
            <person name="Montooth K."/>
            <person name="Mount S.M."/>
            <person name="Mu X."/>
            <person name="Myers E."/>
            <person name="Negre B."/>
            <person name="Newfeld S."/>
            <person name="Nielsen R."/>
            <person name="Noor M.A."/>
            <person name="O'Grady P."/>
            <person name="Pachter L."/>
            <person name="Papaceit M."/>
            <person name="Parisi M.J."/>
            <person name="Parisi M."/>
            <person name="Parts L."/>
            <person name="Pedersen J.S."/>
            <person name="Pesole G."/>
            <person name="Phillippy A.M."/>
            <person name="Ponting C.P."/>
            <person name="Pop M."/>
            <person name="Porcelli D."/>
            <person name="Powell J.R."/>
            <person name="Prohaska S."/>
            <person name="Pruitt K."/>
            <person name="Puig M."/>
            <person name="Quesneville H."/>
            <person name="Ram K.R."/>
            <person name="Rand D."/>
            <person name="Rasmussen M.D."/>
            <person name="Reed L.K."/>
            <person name="Reenan R."/>
            <person name="Reily A."/>
            <person name="Remington K.A."/>
            <person name="Rieger T.T."/>
            <person name="Ritchie M.G."/>
            <person name="Robin C."/>
            <person name="Rogers Y.H."/>
            <person name="Rohde C."/>
            <person name="Rozas J."/>
            <person name="Rubenfield M.J."/>
            <person name="Ruiz A."/>
            <person name="Russo S."/>
            <person name="Salzberg S.L."/>
            <person name="Sanchez-Gracia A."/>
            <person name="Saranga D.J."/>
            <person name="Sato H."/>
            <person name="Schaeffer S.W."/>
            <person name="Schatz M.C."/>
            <person name="Schlenke T."/>
            <person name="Schwartz R."/>
            <person name="Segarra C."/>
            <person name="Singh R.S."/>
            <person name="Sirot L."/>
            <person name="Sirota M."/>
            <person name="Sisneros N.B."/>
            <person name="Smith C.D."/>
            <person name="Smith T.F."/>
            <person name="Spieth J."/>
            <person name="Stage D.E."/>
            <person name="Stark A."/>
            <person name="Stephan W."/>
            <person name="Strausberg R.L."/>
            <person name="Strempel S."/>
            <person name="Sturgill D."/>
            <person name="Sutton G."/>
            <person name="Sutton G.G."/>
            <person name="Tao W."/>
            <person name="Teichmann S."/>
            <person name="Tobari Y.N."/>
            <person name="Tomimura Y."/>
            <person name="Tsolas J.M."/>
            <person name="Valente V.L."/>
            <person name="Venter E."/>
            <person name="Venter J.C."/>
            <person name="Vicario S."/>
            <person name="Vieira F.G."/>
            <person name="Vilella A.J."/>
            <person name="Villasante A."/>
            <person name="Walenz B."/>
            <person name="Wang J."/>
            <person name="Wasserman M."/>
            <person name="Watts T."/>
            <person name="Wilson D."/>
            <person name="Wilson R.K."/>
            <person name="Wing R.A."/>
            <person name="Wolfner M.F."/>
            <person name="Wong A."/>
            <person name="Wong G.K."/>
            <person name="Wu C.I."/>
            <person name="Wu G."/>
            <person name="Yamamoto D."/>
            <person name="Yang H.P."/>
            <person name="Yang S.P."/>
            <person name="Yorke J.A."/>
            <person name="Yoshida K."/>
            <person name="Zdobnov E."/>
            <person name="Zhang P."/>
            <person name="Zhang Y."/>
            <person name="Zimin A.V."/>
            <person name="Baldwin J."/>
            <person name="Abdouelleil A."/>
            <person name="Abdulkadir J."/>
            <person name="Abebe A."/>
            <person name="Abera B."/>
            <person name="Abreu J."/>
            <person name="Acer S.C."/>
            <person name="Aftuck L."/>
            <person name="Alexander A."/>
            <person name="An P."/>
            <person name="Anderson E."/>
            <person name="Anderson S."/>
            <person name="Arachi H."/>
            <person name="Azer M."/>
            <person name="Bachantsang P."/>
            <person name="Barry A."/>
            <person name="Bayul T."/>
            <person name="Berlin A."/>
            <person name="Bessette D."/>
            <person name="Bloom T."/>
            <person name="Blye J."/>
            <person name="Boguslavskiy L."/>
            <person name="Bonnet C."/>
            <person name="Boukhgalter B."/>
            <person name="Bourzgui I."/>
            <person name="Brown A."/>
            <person name="Cahill P."/>
            <person name="Channer S."/>
            <person name="Cheshatsang Y."/>
            <person name="Chuda L."/>
            <person name="Citroen M."/>
            <person name="Collymore A."/>
            <person name="Cooke P."/>
            <person name="Costello M."/>
            <person name="D'Aco K."/>
            <person name="Daza R."/>
            <person name="De Haan G."/>
            <person name="DeGray S."/>
            <person name="DeMaso C."/>
            <person name="Dhargay N."/>
            <person name="Dooley K."/>
            <person name="Dooley E."/>
            <person name="Doricent M."/>
            <person name="Dorje P."/>
            <person name="Dorjee K."/>
            <person name="Dupes A."/>
            <person name="Elong R."/>
            <person name="Falk J."/>
            <person name="Farina A."/>
            <person name="Faro S."/>
            <person name="Ferguson D."/>
            <person name="Fisher S."/>
            <person name="Foley C.D."/>
            <person name="Franke A."/>
            <person name="Friedrich D."/>
            <person name="Gadbois L."/>
            <person name="Gearin G."/>
            <person name="Gearin C.R."/>
            <person name="Giannoukos G."/>
            <person name="Goode T."/>
            <person name="Graham J."/>
            <person name="Grandbois E."/>
            <person name="Grewal S."/>
            <person name="Gyaltsen K."/>
            <person name="Hafez N."/>
            <person name="Hagos B."/>
            <person name="Hall J."/>
            <person name="Henson C."/>
            <person name="Hollinger A."/>
            <person name="Honan T."/>
            <person name="Huard M.D."/>
            <person name="Hughes L."/>
            <person name="Hurhula B."/>
            <person name="Husby M.E."/>
            <person name="Kamat A."/>
            <person name="Kanga B."/>
            <person name="Kashin S."/>
            <person name="Khazanovich D."/>
            <person name="Kisner P."/>
            <person name="Lance K."/>
            <person name="Lara M."/>
            <person name="Lee W."/>
            <person name="Lennon N."/>
            <person name="Letendre F."/>
            <person name="LeVine R."/>
            <person name="Lipovsky A."/>
            <person name="Liu X."/>
            <person name="Liu J."/>
            <person name="Liu S."/>
            <person name="Lokyitsang T."/>
            <person name="Lokyitsang Y."/>
            <person name="Lubonja R."/>
            <person name="Lui A."/>
            <person name="MacDonald P."/>
            <person name="Magnisalis V."/>
            <person name="Maru K."/>
            <person name="Matthews C."/>
            <person name="McCusker W."/>
            <person name="McDonough S."/>
            <person name="Mehta T."/>
            <person name="Meldrim J."/>
            <person name="Meneus L."/>
            <person name="Mihai O."/>
            <person name="Mihalev A."/>
            <person name="Mihova T."/>
            <person name="Mittelman R."/>
            <person name="Mlenga V."/>
            <person name="Montmayeur A."/>
            <person name="Mulrain L."/>
            <person name="Navidi A."/>
            <person name="Naylor J."/>
            <person name="Negash T."/>
            <person name="Nguyen T."/>
            <person name="Nguyen N."/>
            <person name="Nicol R."/>
            <person name="Norbu C."/>
            <person name="Norbu N."/>
            <person name="Novod N."/>
            <person name="O'Neill B."/>
            <person name="Osman S."/>
            <person name="Markiewicz E."/>
            <person name="Oyono O.L."/>
            <person name="Patti C."/>
            <person name="Phunkhang P."/>
            <person name="Pierre F."/>
            <person name="Priest M."/>
            <person name="Raghuraman S."/>
            <person name="Rege F."/>
            <person name="Reyes R."/>
            <person name="Rise C."/>
            <person name="Rogov P."/>
            <person name="Ross K."/>
            <person name="Ryan E."/>
            <person name="Settipalli S."/>
            <person name="Shea T."/>
            <person name="Sherpa N."/>
            <person name="Shi L."/>
            <person name="Shih D."/>
            <person name="Sparrow T."/>
            <person name="Spaulding J."/>
            <person name="Stalker J."/>
            <person name="Stange-Thomann N."/>
            <person name="Stavropoulos S."/>
            <person name="Stone C."/>
            <person name="Strader C."/>
            <person name="Tesfaye S."/>
            <person name="Thomson T."/>
            <person name="Thoulutsang Y."/>
            <person name="Thoulutsang D."/>
            <person name="Topham K."/>
            <person name="Topping I."/>
            <person name="Tsamla T."/>
            <person name="Vassiliev H."/>
            <person name="Vo A."/>
            <person name="Wangchuk T."/>
            <person name="Wangdi T."/>
            <person name="Weiand M."/>
            <person name="Wilkinson J."/>
            <person name="Wilson A."/>
            <person name="Yadav S."/>
            <person name="Young G."/>
            <person name="Yu Q."/>
            <person name="Zembek L."/>
            <person name="Zhong D."/>
            <person name="Zimmer A."/>
            <person name="Zwirko Z."/>
            <person name="Jaffe D.B."/>
            <person name="Alvarez P."/>
            <person name="Brockman W."/>
            <person name="Butler J."/>
            <person name="Chin C."/>
            <person name="Gnerre S."/>
            <person name="Grabherr M."/>
            <person name="Kleber M."/>
            <person name="Mauceli E."/>
            <person name="MacCallum I."/>
        </authorList>
    </citation>
    <scope>NUCLEOTIDE SEQUENCE [LARGE SCALE GENOMIC DNA]</scope>
    <source>
        <strain evidence="3">Rob3c / Tucson 14021-0248.25</strain>
    </source>
</reference>
<keyword evidence="1" id="KW-0732">Signal</keyword>